<reference evidence="1" key="2">
    <citation type="submission" date="2018-05" db="EMBL/GenBank/DDBJ databases">
        <title>OgluRS3 (Oryza glumaepatula Reference Sequence Version 3).</title>
        <authorList>
            <person name="Zhang J."/>
            <person name="Kudrna D."/>
            <person name="Lee S."/>
            <person name="Talag J."/>
            <person name="Welchert J."/>
            <person name="Wing R.A."/>
        </authorList>
    </citation>
    <scope>NUCLEOTIDE SEQUENCE [LARGE SCALE GENOMIC DNA]</scope>
</reference>
<accession>A0A0D9YQF5</accession>
<protein>
    <submittedName>
        <fullName evidence="1">Uncharacterized protein</fullName>
    </submittedName>
</protein>
<reference evidence="1" key="1">
    <citation type="submission" date="2015-04" db="UniProtKB">
        <authorList>
            <consortium name="EnsemblPlants"/>
        </authorList>
    </citation>
    <scope>IDENTIFICATION</scope>
</reference>
<dbReference type="HOGENOM" id="CLU_2416861_0_0_1"/>
<sequence length="92" mass="9691">MEKIHSQFHPRCTGKIREKRSSLAGVEVVDAVTDLLASSRHQAAIVTITEQFVTIAIVVIIGAIVTCNGGREAGGSRERNLVGCSLSATSGN</sequence>
<evidence type="ECO:0000313" key="1">
    <source>
        <dbReference type="EnsemblPlants" id="OGLUM02G12140.1"/>
    </source>
</evidence>
<organism evidence="1">
    <name type="scientific">Oryza glumipatula</name>
    <dbReference type="NCBI Taxonomy" id="40148"/>
    <lineage>
        <taxon>Eukaryota</taxon>
        <taxon>Viridiplantae</taxon>
        <taxon>Streptophyta</taxon>
        <taxon>Embryophyta</taxon>
        <taxon>Tracheophyta</taxon>
        <taxon>Spermatophyta</taxon>
        <taxon>Magnoliopsida</taxon>
        <taxon>Liliopsida</taxon>
        <taxon>Poales</taxon>
        <taxon>Poaceae</taxon>
        <taxon>BOP clade</taxon>
        <taxon>Oryzoideae</taxon>
        <taxon>Oryzeae</taxon>
        <taxon>Oryzinae</taxon>
        <taxon>Oryza</taxon>
    </lineage>
</organism>
<dbReference type="Gramene" id="OGLUM02G12140.1">
    <property type="protein sequence ID" value="OGLUM02G12140.1"/>
    <property type="gene ID" value="OGLUM02G12140"/>
</dbReference>
<name>A0A0D9YQF5_9ORYZ</name>
<proteinExistence type="predicted"/>
<dbReference type="AlphaFoldDB" id="A0A0D9YQF5"/>
<keyword evidence="2" id="KW-1185">Reference proteome</keyword>
<evidence type="ECO:0000313" key="2">
    <source>
        <dbReference type="Proteomes" id="UP000026961"/>
    </source>
</evidence>
<dbReference type="EnsemblPlants" id="OGLUM02G12140.1">
    <property type="protein sequence ID" value="OGLUM02G12140.1"/>
    <property type="gene ID" value="OGLUM02G12140"/>
</dbReference>
<dbReference type="Proteomes" id="UP000026961">
    <property type="component" value="Chromosome 2"/>
</dbReference>